<protein>
    <submittedName>
        <fullName evidence="1">Uncharacterized protein</fullName>
    </submittedName>
</protein>
<gene>
    <name evidence="1" type="ORF">ACI1P1_14510</name>
</gene>
<reference evidence="1" key="1">
    <citation type="submission" date="2024-12" db="EMBL/GenBank/DDBJ databases">
        <authorList>
            <person name="Wu N."/>
        </authorList>
    </citation>
    <scope>NUCLEOTIDE SEQUENCE</scope>
    <source>
        <strain evidence="1">P15</strain>
    </source>
</reference>
<organism evidence="1 2">
    <name type="scientific">Paenibacillus mesotrionivorans</name>
    <dbReference type="NCBI Taxonomy" id="3160968"/>
    <lineage>
        <taxon>Bacteria</taxon>
        <taxon>Bacillati</taxon>
        <taxon>Bacillota</taxon>
        <taxon>Bacilli</taxon>
        <taxon>Bacillales</taxon>
        <taxon>Paenibacillaceae</taxon>
        <taxon>Paenibacillus</taxon>
    </lineage>
</organism>
<evidence type="ECO:0000313" key="1">
    <source>
        <dbReference type="EMBL" id="MFM9329502.1"/>
    </source>
</evidence>
<dbReference type="EMBL" id="JBJURJ010000008">
    <property type="protein sequence ID" value="MFM9329502.1"/>
    <property type="molecule type" value="Genomic_DNA"/>
</dbReference>
<proteinExistence type="predicted"/>
<accession>A0ACC7P5B2</accession>
<evidence type="ECO:0000313" key="2">
    <source>
        <dbReference type="Proteomes" id="UP001631969"/>
    </source>
</evidence>
<comment type="caution">
    <text evidence="1">The sequence shown here is derived from an EMBL/GenBank/DDBJ whole genome shotgun (WGS) entry which is preliminary data.</text>
</comment>
<name>A0ACC7P5B2_9BACL</name>
<sequence>MAHWTRRMASAVLLGSLLAVWSLAPSALAEPPVAEVTAGQATVQNGQVLALGNTPDSTRQSPEGEAAASGMTPVIRSWVDALAGEPGFESWSAASWTVYPLGPGTHSWVVLLQADAQEVGYLVLTADGDGYRLQEYGQGEYPLFSMNTLQRSLAQRGLISESNPSMTISRIYAAPLQGVWRIEGAADEPLYLDAKTGEELPPLDNWVQEQKAGAGQASSAYNRSAAEQPGSLKHTLIKMSFDPFLKPVWLKGSPQPELDFTAWKAGPISSEETPVTYLGKWYGGKALYPLAATGFHEWSHAGPFLRLEHEGARYVPYAAAVKLGRFFTP</sequence>
<dbReference type="Proteomes" id="UP001631969">
    <property type="component" value="Unassembled WGS sequence"/>
</dbReference>
<keyword evidence="2" id="KW-1185">Reference proteome</keyword>